<dbReference type="Pfam" id="PF05139">
    <property type="entry name" value="Erythro_esteras"/>
    <property type="match status" value="1"/>
</dbReference>
<dbReference type="PANTHER" id="PTHR31299">
    <property type="entry name" value="ESTERASE, PUTATIVE (AFU_ORTHOLOGUE AFUA_1G05850)-RELATED"/>
    <property type="match status" value="1"/>
</dbReference>
<accession>A0ABQ2UGD9</accession>
<organism evidence="1 2">
    <name type="scientific">Lentzea flava</name>
    <dbReference type="NCBI Taxonomy" id="103732"/>
    <lineage>
        <taxon>Bacteria</taxon>
        <taxon>Bacillati</taxon>
        <taxon>Actinomycetota</taxon>
        <taxon>Actinomycetes</taxon>
        <taxon>Pseudonocardiales</taxon>
        <taxon>Pseudonocardiaceae</taxon>
        <taxon>Lentzea</taxon>
    </lineage>
</organism>
<dbReference type="Gene3D" id="3.40.1660.10">
    <property type="entry name" value="EreA-like (biosynthetic domain)"/>
    <property type="match status" value="1"/>
</dbReference>
<keyword evidence="2" id="KW-1185">Reference proteome</keyword>
<comment type="caution">
    <text evidence="1">The sequence shown here is derived from an EMBL/GenBank/DDBJ whole genome shotgun (WGS) entry which is preliminary data.</text>
</comment>
<gene>
    <name evidence="1" type="ORF">GCM10010178_19310</name>
</gene>
<sequence length="428" mass="47492">MTSHRRDDVVALCAPLTDPGDFDVLLDRVADARVVMIGEASHGTHEYYRWRAALTQRLITGKGFSFVAVEGDWPDCARVDRAVRCFPAAPEDPRAALLAFDRWPTWMWANEEVLGFCRWLRAHNAGLDDDARVGFHGLDVYSLWESLREIMVHLREHDPAEVPTALAAYRCFEPYGESARDYAMATRFVPAGCENEVVDLLVRLREQATAEGGSFGAWQNAAVVAGAERYYRAMTTGGPESWNVRDRHMDETLDRLLSHYGPGSKAVVWAHNTHVGDVRATAMAASGTVTIGQLARERHGEDQVVLIGLGSHRGTVVAGSAWGAPMREMPVPAARPGSLEDVLHDAAPEQALMVFPRADRPGLLTTELDHRAIGVVYAPEHERTRNYLPTVLGDRYDAFLWIDQTRALHPLHTPQIDTLEPETYPSGV</sequence>
<proteinExistence type="predicted"/>
<evidence type="ECO:0008006" key="3">
    <source>
        <dbReference type="Google" id="ProtNLM"/>
    </source>
</evidence>
<dbReference type="SUPFAM" id="SSF159501">
    <property type="entry name" value="EreA/ChaN-like"/>
    <property type="match status" value="1"/>
</dbReference>
<dbReference type="InterPro" id="IPR052036">
    <property type="entry name" value="Hydrolase/PRTase-associated"/>
</dbReference>
<evidence type="ECO:0000313" key="1">
    <source>
        <dbReference type="EMBL" id="GGU26973.1"/>
    </source>
</evidence>
<dbReference type="Gene3D" id="3.30.1870.10">
    <property type="entry name" value="EreA-like, domain 2"/>
    <property type="match status" value="1"/>
</dbReference>
<dbReference type="InterPro" id="IPR007815">
    <property type="entry name" value="Emycin_Estase"/>
</dbReference>
<protein>
    <recommendedName>
        <fullName evidence="3">Erythromycin esterase homolog</fullName>
    </recommendedName>
</protein>
<dbReference type="Proteomes" id="UP000649573">
    <property type="component" value="Unassembled WGS sequence"/>
</dbReference>
<evidence type="ECO:0000313" key="2">
    <source>
        <dbReference type="Proteomes" id="UP000649573"/>
    </source>
</evidence>
<dbReference type="PIRSF" id="PIRSF036794">
    <property type="entry name" value="UCP_erythr_ester"/>
    <property type="match status" value="1"/>
</dbReference>
<dbReference type="EMBL" id="BMRE01000004">
    <property type="protein sequence ID" value="GGU26973.1"/>
    <property type="molecule type" value="Genomic_DNA"/>
</dbReference>
<dbReference type="CDD" id="cd14728">
    <property type="entry name" value="Ere-like"/>
    <property type="match status" value="1"/>
</dbReference>
<dbReference type="InterPro" id="IPR014622">
    <property type="entry name" value="UCP036794_erythomycin"/>
</dbReference>
<name>A0ABQ2UGD9_9PSEU</name>
<dbReference type="RefSeq" id="WP_189253226.1">
    <property type="nucleotide sequence ID" value="NZ_BMRE01000004.1"/>
</dbReference>
<dbReference type="PANTHER" id="PTHR31299:SF0">
    <property type="entry name" value="ESTERASE, PUTATIVE (AFU_ORTHOLOGUE AFUA_1G05850)-RELATED"/>
    <property type="match status" value="1"/>
</dbReference>
<reference evidence="2" key="1">
    <citation type="journal article" date="2019" name="Int. J. Syst. Evol. Microbiol.">
        <title>The Global Catalogue of Microorganisms (GCM) 10K type strain sequencing project: providing services to taxonomists for standard genome sequencing and annotation.</title>
        <authorList>
            <consortium name="The Broad Institute Genomics Platform"/>
            <consortium name="The Broad Institute Genome Sequencing Center for Infectious Disease"/>
            <person name="Wu L."/>
            <person name="Ma J."/>
        </authorList>
    </citation>
    <scope>NUCLEOTIDE SEQUENCE [LARGE SCALE GENOMIC DNA]</scope>
    <source>
        <strain evidence="2">JCM 3296</strain>
    </source>
</reference>